<feature type="domain" description="Ionotropic glutamate receptor C-terminal" evidence="4">
    <location>
        <begin position="44"/>
        <end position="265"/>
    </location>
</feature>
<dbReference type="PANTHER" id="PTHR35936:SF38">
    <property type="entry name" value="GLUTAMINE-BINDING PERIPLASMIC PROTEIN"/>
    <property type="match status" value="1"/>
</dbReference>
<dbReference type="GO" id="GO:0015276">
    <property type="term" value="F:ligand-gated monoatomic ion channel activity"/>
    <property type="evidence" value="ECO:0007669"/>
    <property type="project" value="InterPro"/>
</dbReference>
<evidence type="ECO:0000259" key="4">
    <source>
        <dbReference type="SMART" id="SM00079"/>
    </source>
</evidence>
<feature type="chain" id="PRO_5039596972" evidence="2">
    <location>
        <begin position="22"/>
        <end position="265"/>
    </location>
</feature>
<proteinExistence type="predicted"/>
<keyword evidence="6" id="KW-1185">Reference proteome</keyword>
<dbReference type="Gene3D" id="3.40.190.10">
    <property type="entry name" value="Periplasmic binding protein-like II"/>
    <property type="match status" value="2"/>
</dbReference>
<organism evidence="5 6">
    <name type="scientific">Anaerotignum lactatifermentans DSM 14214</name>
    <dbReference type="NCBI Taxonomy" id="1121323"/>
    <lineage>
        <taxon>Bacteria</taxon>
        <taxon>Bacillati</taxon>
        <taxon>Bacillota</taxon>
        <taxon>Clostridia</taxon>
        <taxon>Lachnospirales</taxon>
        <taxon>Anaerotignaceae</taxon>
        <taxon>Anaerotignum</taxon>
    </lineage>
</organism>
<dbReference type="SMART" id="SM00079">
    <property type="entry name" value="PBPe"/>
    <property type="match status" value="1"/>
</dbReference>
<evidence type="ECO:0000313" key="6">
    <source>
        <dbReference type="Proteomes" id="UP000183975"/>
    </source>
</evidence>
<evidence type="ECO:0000256" key="2">
    <source>
        <dbReference type="SAM" id="SignalP"/>
    </source>
</evidence>
<dbReference type="RefSeq" id="WP_072851825.1">
    <property type="nucleotide sequence ID" value="NZ_FRAH01000041.1"/>
</dbReference>
<dbReference type="EMBL" id="FRAH01000041">
    <property type="protein sequence ID" value="SHK72190.1"/>
    <property type="molecule type" value="Genomic_DNA"/>
</dbReference>
<dbReference type="AlphaFoldDB" id="A0A1M6USL4"/>
<keyword evidence="1 2" id="KW-0732">Signal</keyword>
<dbReference type="InterPro" id="IPR001320">
    <property type="entry name" value="Iontro_rcpt_C"/>
</dbReference>
<dbReference type="OrthoDB" id="9774451at2"/>
<evidence type="ECO:0000259" key="3">
    <source>
        <dbReference type="SMART" id="SM00062"/>
    </source>
</evidence>
<dbReference type="CDD" id="cd13619">
    <property type="entry name" value="PBP2_GlnP"/>
    <property type="match status" value="1"/>
</dbReference>
<reference evidence="5 6" key="1">
    <citation type="submission" date="2016-11" db="EMBL/GenBank/DDBJ databases">
        <authorList>
            <person name="Jaros S."/>
            <person name="Januszkiewicz K."/>
            <person name="Wedrychowicz H."/>
        </authorList>
    </citation>
    <scope>NUCLEOTIDE SEQUENCE [LARGE SCALE GENOMIC DNA]</scope>
    <source>
        <strain evidence="5 6">DSM 14214</strain>
    </source>
</reference>
<feature type="domain" description="Solute-binding protein family 3/N-terminal" evidence="3">
    <location>
        <begin position="44"/>
        <end position="265"/>
    </location>
</feature>
<dbReference type="InterPro" id="IPR001638">
    <property type="entry name" value="Solute-binding_3/MltF_N"/>
</dbReference>
<sequence length="265" mass="28429">MSLFKKFAATTLALTMVFSLAACGGSSDTATTEEGGDAATTGKVYKIGTDTTFAPFEFQNDAGEFVGIDIDLLNAIAEDQGFEVELQSLGFNAAVQALEAGQVDGVIAGMSITPKRQEKFDFSDPYFDSGVVMGVKEDNEDIKSYEDLAGKKVAVKIGTEGQTFAESIKDEYGFTTVVFDDSNSMYLDVKSGNSVACFEDYPVMGYAISQGSGLKMVTEKEQGSSYGFAVNKGENAELLEMFNAGLANLKESGKYDEILNTYIQE</sequence>
<accession>A0A1M6USL4</accession>
<gene>
    <name evidence="5" type="ORF">SAMN02745138_02238</name>
</gene>
<dbReference type="SUPFAM" id="SSF53850">
    <property type="entry name" value="Periplasmic binding protein-like II"/>
    <property type="match status" value="1"/>
</dbReference>
<evidence type="ECO:0000313" key="5">
    <source>
        <dbReference type="EMBL" id="SHK72190.1"/>
    </source>
</evidence>
<protein>
    <submittedName>
        <fullName evidence="5">Amino acid ABC transporter substrate-binding protein, PAAT family</fullName>
    </submittedName>
</protein>
<feature type="signal peptide" evidence="2">
    <location>
        <begin position="1"/>
        <end position="21"/>
    </location>
</feature>
<dbReference type="Pfam" id="PF00497">
    <property type="entry name" value="SBP_bac_3"/>
    <property type="match status" value="1"/>
</dbReference>
<dbReference type="SMART" id="SM00062">
    <property type="entry name" value="PBPb"/>
    <property type="match status" value="1"/>
</dbReference>
<dbReference type="PANTHER" id="PTHR35936">
    <property type="entry name" value="MEMBRANE-BOUND LYTIC MUREIN TRANSGLYCOSYLASE F"/>
    <property type="match status" value="1"/>
</dbReference>
<dbReference type="GO" id="GO:0016020">
    <property type="term" value="C:membrane"/>
    <property type="evidence" value="ECO:0007669"/>
    <property type="project" value="InterPro"/>
</dbReference>
<evidence type="ECO:0000256" key="1">
    <source>
        <dbReference type="ARBA" id="ARBA00022729"/>
    </source>
</evidence>
<name>A0A1M6USL4_9FIRM</name>
<dbReference type="Proteomes" id="UP000183975">
    <property type="component" value="Unassembled WGS sequence"/>
</dbReference>
<dbReference type="PROSITE" id="PS51257">
    <property type="entry name" value="PROKAR_LIPOPROTEIN"/>
    <property type="match status" value="1"/>
</dbReference>